<reference evidence="5" key="1">
    <citation type="submission" date="2021-08" db="EMBL/GenBank/DDBJ databases">
        <authorList>
            <person name="Stevens D.C."/>
        </authorList>
    </citation>
    <scope>NUCLEOTIDE SEQUENCE</scope>
    <source>
        <strain evidence="5">DSM 53165</strain>
    </source>
</reference>
<feature type="region of interest" description="Disordered" evidence="2">
    <location>
        <begin position="1"/>
        <end position="24"/>
    </location>
</feature>
<comment type="caution">
    <text evidence="5">The sequence shown here is derived from an EMBL/GenBank/DDBJ whole genome shotgun (WGS) entry which is preliminary data.</text>
</comment>
<keyword evidence="1" id="KW-0597">Phosphoprotein</keyword>
<organism evidence="5 6">
    <name type="scientific">Nannocystis pusilla</name>
    <dbReference type="NCBI Taxonomy" id="889268"/>
    <lineage>
        <taxon>Bacteria</taxon>
        <taxon>Pseudomonadati</taxon>
        <taxon>Myxococcota</taxon>
        <taxon>Polyangia</taxon>
        <taxon>Nannocystales</taxon>
        <taxon>Nannocystaceae</taxon>
        <taxon>Nannocystis</taxon>
    </lineage>
</organism>
<sequence length="276" mass="30038">MADRMDDRTRASGDGRDEPDPQETREWVLALVNSSPSLVYLKDTEFRYRFVNRRFEQDSRKSNAEMYGRGDEVIMPAEYVAQVRADELKVMEGGAPLAYEEEVVTPKGRRHFSVVKLPVYGPDGALLGIGGFVTDITERKLQELEQQRTIAAQREALRELSTPLLPLAEGVLAVPLVGVVDPERAGQIVDDLLRGIASHRAHTAILDVTGIRRMDAEVARALVQAARAAKLVGARVVLTGISPEVAQTLVALGVDLSGITTLATLADGIASALRES</sequence>
<dbReference type="EMBL" id="JAIRAU010000024">
    <property type="protein sequence ID" value="MBZ5711146.1"/>
    <property type="molecule type" value="Genomic_DNA"/>
</dbReference>
<dbReference type="PANTHER" id="PTHR33745">
    <property type="entry name" value="RSBT ANTAGONIST PROTEIN RSBS-RELATED"/>
    <property type="match status" value="1"/>
</dbReference>
<dbReference type="SUPFAM" id="SSF52091">
    <property type="entry name" value="SpoIIaa-like"/>
    <property type="match status" value="1"/>
</dbReference>
<keyword evidence="6" id="KW-1185">Reference proteome</keyword>
<dbReference type="InterPro" id="IPR035965">
    <property type="entry name" value="PAS-like_dom_sf"/>
</dbReference>
<dbReference type="SUPFAM" id="SSF55785">
    <property type="entry name" value="PYP-like sensor domain (PAS domain)"/>
    <property type="match status" value="1"/>
</dbReference>
<accession>A0ABS7TSJ5</accession>
<evidence type="ECO:0000313" key="6">
    <source>
        <dbReference type="Proteomes" id="UP001139031"/>
    </source>
</evidence>
<dbReference type="Pfam" id="PF01740">
    <property type="entry name" value="STAS"/>
    <property type="match status" value="1"/>
</dbReference>
<dbReference type="RefSeq" id="WP_224192919.1">
    <property type="nucleotide sequence ID" value="NZ_JAIRAU010000024.1"/>
</dbReference>
<dbReference type="Proteomes" id="UP001139031">
    <property type="component" value="Unassembled WGS sequence"/>
</dbReference>
<dbReference type="InterPro" id="IPR013656">
    <property type="entry name" value="PAS_4"/>
</dbReference>
<name>A0ABS7TSJ5_9BACT</name>
<dbReference type="Gene3D" id="3.30.750.24">
    <property type="entry name" value="STAS domain"/>
    <property type="match status" value="1"/>
</dbReference>
<feature type="domain" description="PAC" evidence="3">
    <location>
        <begin position="97"/>
        <end position="148"/>
    </location>
</feature>
<dbReference type="Gene3D" id="3.30.450.20">
    <property type="entry name" value="PAS domain"/>
    <property type="match status" value="1"/>
</dbReference>
<dbReference type="Pfam" id="PF08448">
    <property type="entry name" value="PAS_4"/>
    <property type="match status" value="1"/>
</dbReference>
<evidence type="ECO:0000313" key="5">
    <source>
        <dbReference type="EMBL" id="MBZ5711146.1"/>
    </source>
</evidence>
<dbReference type="PANTHER" id="PTHR33745:SF3">
    <property type="entry name" value="RSBT CO-ANTAGONIST PROTEIN RSBRC"/>
    <property type="match status" value="1"/>
</dbReference>
<gene>
    <name evidence="5" type="ORF">K7C98_18015</name>
</gene>
<dbReference type="CDD" id="cd07041">
    <property type="entry name" value="STAS_RsbR_RsbS_like"/>
    <property type="match status" value="1"/>
</dbReference>
<evidence type="ECO:0000256" key="2">
    <source>
        <dbReference type="SAM" id="MobiDB-lite"/>
    </source>
</evidence>
<proteinExistence type="predicted"/>
<feature type="domain" description="STAS" evidence="4">
    <location>
        <begin position="161"/>
        <end position="272"/>
    </location>
</feature>
<dbReference type="InterPro" id="IPR000014">
    <property type="entry name" value="PAS"/>
</dbReference>
<evidence type="ECO:0000259" key="3">
    <source>
        <dbReference type="PROSITE" id="PS50113"/>
    </source>
</evidence>
<dbReference type="PROSITE" id="PS50801">
    <property type="entry name" value="STAS"/>
    <property type="match status" value="1"/>
</dbReference>
<dbReference type="InterPro" id="IPR000700">
    <property type="entry name" value="PAS-assoc_C"/>
</dbReference>
<dbReference type="InterPro" id="IPR051932">
    <property type="entry name" value="Bact_StressResp_Reg"/>
</dbReference>
<evidence type="ECO:0000256" key="1">
    <source>
        <dbReference type="ARBA" id="ARBA00022553"/>
    </source>
</evidence>
<dbReference type="NCBIfam" id="TIGR00229">
    <property type="entry name" value="sensory_box"/>
    <property type="match status" value="1"/>
</dbReference>
<dbReference type="InterPro" id="IPR036513">
    <property type="entry name" value="STAS_dom_sf"/>
</dbReference>
<dbReference type="InterPro" id="IPR002645">
    <property type="entry name" value="STAS_dom"/>
</dbReference>
<dbReference type="PROSITE" id="PS50113">
    <property type="entry name" value="PAC"/>
    <property type="match status" value="1"/>
</dbReference>
<evidence type="ECO:0000259" key="4">
    <source>
        <dbReference type="PROSITE" id="PS50801"/>
    </source>
</evidence>
<protein>
    <submittedName>
        <fullName evidence="5">PAS domain-containing protein</fullName>
    </submittedName>
</protein>